<evidence type="ECO:0000313" key="2">
    <source>
        <dbReference type="Proteomes" id="UP000019760"/>
    </source>
</evidence>
<sequence length="185" mass="20174">MIRAATLCSGIGAPETAMPDWEWLWASEIEAFPSRVLARRFPHTVNLGDTTIAPNGATLRRIRALVAIASAGVQAGDLGGYIERESNLHVSGDARVELRTHIGWCSIVGCENGTLTWFRDRSGGVLVNRGCFNGTLDDFEGAVRDRHGDSQTGHEYQVLIEFIHARTSAWEPVSEAKEVLTGEPT</sequence>
<proteinExistence type="predicted"/>
<protein>
    <submittedName>
        <fullName evidence="1">Uncharacterized protein</fullName>
    </submittedName>
</protein>
<evidence type="ECO:0000313" key="1">
    <source>
        <dbReference type="EMBL" id="GAJ29833.1"/>
    </source>
</evidence>
<dbReference type="InterPro" id="IPR029063">
    <property type="entry name" value="SAM-dependent_MTases_sf"/>
</dbReference>
<keyword evidence="2" id="KW-1185">Reference proteome</keyword>
<accession>A0A023D6R0</accession>
<dbReference type="Proteomes" id="UP000019760">
    <property type="component" value="Unassembled WGS sequence"/>
</dbReference>
<dbReference type="EMBL" id="BAND01000083">
    <property type="protein sequence ID" value="GAJ29833.1"/>
    <property type="molecule type" value="Genomic_DNA"/>
</dbReference>
<organism evidence="1 2">
    <name type="scientific">Acidomonas methanolica NBRC 104435</name>
    <dbReference type="NCBI Taxonomy" id="1231351"/>
    <lineage>
        <taxon>Bacteria</taxon>
        <taxon>Pseudomonadati</taxon>
        <taxon>Pseudomonadota</taxon>
        <taxon>Alphaproteobacteria</taxon>
        <taxon>Acetobacterales</taxon>
        <taxon>Acetobacteraceae</taxon>
        <taxon>Acidomonas</taxon>
    </lineage>
</organism>
<dbReference type="RefSeq" id="WP_052512027.1">
    <property type="nucleotide sequence ID" value="NZ_BAND01000083.1"/>
</dbReference>
<name>A0A023D6R0_ACIMT</name>
<reference evidence="2" key="1">
    <citation type="journal article" date="2014" name="FEMS Microbiol. Lett.">
        <title>Draft Genomic DNA Sequence of the Facultatively Methylotrophic Bacterium Acidomonas methanolica type strain MB58.</title>
        <authorList>
            <person name="Higashiura N."/>
            <person name="Hadano H."/>
            <person name="Hirakawa H."/>
            <person name="Matsutani M."/>
            <person name="Takabe S."/>
            <person name="Matsushita K."/>
            <person name="Azuma Y."/>
        </authorList>
    </citation>
    <scope>NUCLEOTIDE SEQUENCE [LARGE SCALE GENOMIC DNA]</scope>
    <source>
        <strain evidence="2">MB58</strain>
    </source>
</reference>
<dbReference type="Gene3D" id="3.40.50.150">
    <property type="entry name" value="Vaccinia Virus protein VP39"/>
    <property type="match status" value="1"/>
</dbReference>
<gene>
    <name evidence="1" type="ORF">Amme_083_008</name>
</gene>
<comment type="caution">
    <text evidence="1">The sequence shown here is derived from an EMBL/GenBank/DDBJ whole genome shotgun (WGS) entry which is preliminary data.</text>
</comment>
<reference evidence="1 2" key="2">
    <citation type="journal article" date="2014" name="FEMS Microbiol. Lett.">
        <title>Draft genomic DNA sequence of the facultatively methylotrophic bacterium Acidomonas methanolica type strain MB58.</title>
        <authorList>
            <person name="Higashiura N."/>
            <person name="Hadano H."/>
            <person name="Hirakawa H."/>
            <person name="Matsutani M."/>
            <person name="Takabe S."/>
            <person name="Matsushita K."/>
            <person name="Azuma Y."/>
        </authorList>
    </citation>
    <scope>NUCLEOTIDE SEQUENCE [LARGE SCALE GENOMIC DNA]</scope>
    <source>
        <strain evidence="1 2">MB58</strain>
    </source>
</reference>
<dbReference type="AlphaFoldDB" id="A0A023D6R0"/>